<proteinExistence type="predicted"/>
<keyword evidence="1" id="KW-0472">Membrane</keyword>
<dbReference type="AlphaFoldDB" id="A0A919R4B6"/>
<evidence type="ECO:0000256" key="1">
    <source>
        <dbReference type="SAM" id="Phobius"/>
    </source>
</evidence>
<evidence type="ECO:0000313" key="3">
    <source>
        <dbReference type="Proteomes" id="UP000655287"/>
    </source>
</evidence>
<dbReference type="RefSeq" id="WP_203983505.1">
    <property type="nucleotide sequence ID" value="NZ_BOOU01000030.1"/>
</dbReference>
<comment type="caution">
    <text evidence="2">The sequence shown here is derived from an EMBL/GenBank/DDBJ whole genome shotgun (WGS) entry which is preliminary data.</text>
</comment>
<sequence>MRRLRDFALTVVVLAVAGLGAGLVWSAVAPRTPYVVTRSGPRLADPTTQTLIAADGWFAVITAAAGLACGVVCYVLARTGRGSPVALLPGLTAGGLLGGWLALVVGSSFGGPAVQAAAPAAAGVGSTVEVLSITARGVLLSWPLVAVVMFGVLASVEGYRESPLRRPYAGEPGPPA</sequence>
<accession>A0A919R4B6</accession>
<feature type="transmembrane region" description="Helical" evidence="1">
    <location>
        <begin position="84"/>
        <end position="103"/>
    </location>
</feature>
<gene>
    <name evidence="2" type="ORF">Sru01_18620</name>
</gene>
<feature type="transmembrane region" description="Helical" evidence="1">
    <location>
        <begin position="50"/>
        <end position="77"/>
    </location>
</feature>
<organism evidence="2 3">
    <name type="scientific">Sphaerisporangium rufum</name>
    <dbReference type="NCBI Taxonomy" id="1381558"/>
    <lineage>
        <taxon>Bacteria</taxon>
        <taxon>Bacillati</taxon>
        <taxon>Actinomycetota</taxon>
        <taxon>Actinomycetes</taxon>
        <taxon>Streptosporangiales</taxon>
        <taxon>Streptosporangiaceae</taxon>
        <taxon>Sphaerisporangium</taxon>
    </lineage>
</organism>
<keyword evidence="1" id="KW-1133">Transmembrane helix</keyword>
<name>A0A919R4B6_9ACTN</name>
<dbReference type="EMBL" id="BOOU01000030">
    <property type="protein sequence ID" value="GII76880.1"/>
    <property type="molecule type" value="Genomic_DNA"/>
</dbReference>
<protein>
    <recommendedName>
        <fullName evidence="4">DUF2567 domain-containing protein</fullName>
    </recommendedName>
</protein>
<evidence type="ECO:0008006" key="4">
    <source>
        <dbReference type="Google" id="ProtNLM"/>
    </source>
</evidence>
<feature type="transmembrane region" description="Helical" evidence="1">
    <location>
        <begin position="139"/>
        <end position="156"/>
    </location>
</feature>
<evidence type="ECO:0000313" key="2">
    <source>
        <dbReference type="EMBL" id="GII76880.1"/>
    </source>
</evidence>
<dbReference type="Proteomes" id="UP000655287">
    <property type="component" value="Unassembled WGS sequence"/>
</dbReference>
<reference evidence="2" key="1">
    <citation type="submission" date="2021-01" db="EMBL/GenBank/DDBJ databases">
        <title>Whole genome shotgun sequence of Sphaerisporangium rufum NBRC 109079.</title>
        <authorList>
            <person name="Komaki H."/>
            <person name="Tamura T."/>
        </authorList>
    </citation>
    <scope>NUCLEOTIDE SEQUENCE</scope>
    <source>
        <strain evidence="2">NBRC 109079</strain>
    </source>
</reference>
<keyword evidence="1" id="KW-0812">Transmembrane</keyword>
<keyword evidence="3" id="KW-1185">Reference proteome</keyword>